<dbReference type="Gene3D" id="4.10.1080.10">
    <property type="entry name" value="TSP type-3 repeat"/>
    <property type="match status" value="1"/>
</dbReference>
<name>A0AAD5PLV0_9CRUS</name>
<proteinExistence type="predicted"/>
<organism evidence="1 2">
    <name type="scientific">Daphnia sinensis</name>
    <dbReference type="NCBI Taxonomy" id="1820382"/>
    <lineage>
        <taxon>Eukaryota</taxon>
        <taxon>Metazoa</taxon>
        <taxon>Ecdysozoa</taxon>
        <taxon>Arthropoda</taxon>
        <taxon>Crustacea</taxon>
        <taxon>Branchiopoda</taxon>
        <taxon>Diplostraca</taxon>
        <taxon>Cladocera</taxon>
        <taxon>Anomopoda</taxon>
        <taxon>Daphniidae</taxon>
        <taxon>Daphnia</taxon>
        <taxon>Daphnia similis group</taxon>
    </lineage>
</organism>
<dbReference type="InterPro" id="IPR028974">
    <property type="entry name" value="TSP_type-3_rpt"/>
</dbReference>
<comment type="caution">
    <text evidence="1">The sequence shown here is derived from an EMBL/GenBank/DDBJ whole genome shotgun (WGS) entry which is preliminary data.</text>
</comment>
<dbReference type="PANTHER" id="PTHR10199">
    <property type="entry name" value="THROMBOSPONDIN"/>
    <property type="match status" value="1"/>
</dbReference>
<dbReference type="Gene3D" id="2.60.120.260">
    <property type="entry name" value="Galactose-binding domain-like"/>
    <property type="match status" value="2"/>
</dbReference>
<gene>
    <name evidence="1" type="ORF">GHT06_003268</name>
</gene>
<dbReference type="AlphaFoldDB" id="A0AAD5PLV0"/>
<protein>
    <recommendedName>
        <fullName evidence="3">F5/8 type C domain-containing protein</fullName>
    </recommendedName>
</protein>
<evidence type="ECO:0008006" key="3">
    <source>
        <dbReference type="Google" id="ProtNLM"/>
    </source>
</evidence>
<dbReference type="InterPro" id="IPR008979">
    <property type="entry name" value="Galactose-bd-like_sf"/>
</dbReference>
<dbReference type="InterPro" id="IPR018247">
    <property type="entry name" value="EF_Hand_1_Ca_BS"/>
</dbReference>
<keyword evidence="2" id="KW-1185">Reference proteome</keyword>
<sequence>MTCIADIDQDGKPNHLDLDADGDGCSDAYESEVTSNDNSLELVADNGRVNYVSKYSTFATSSNVATCADSDGDGILDTNDIDDDNDGILDAVESPECFYTAQDFVRPTSVSTELAIYSTNVITNAIDNSATTYSAFNGSINWVGKSLFNLTAASATRITGVSLDLSTWALSNGATNTFKLQGSTNGTTTWTDLSVPVASTLTTGTFVVNNTLQPNTAYGFYRLVGVAGSSFYGGVTDIKFVLPTDFNASFYPKPQCTTDSDGDGKNNHLDLDSDADGCSDALEGGSTTNTTADFKFTSSFGSNGLADALETTADNGNINYTSTYNPYATSKVLAVCVDSDGDGIKDLVDIDDDNDGILDAVESPECFYSAQDFVRPTSVSTELAIYSTNVITNAIDNSATTYSAFNGSINWVGKSLFNLTAASATRITGVSLDLSTWALSNGATNTFKLQGSTNGTTWTDLSVPVASTLTTGTFVVNNTLQPNTAYGFYRLPNTAYGYYRLVGVAGSSFYGGVTDIKFVLPTDFNASAYPKAECISDTDGDGIFNHHDSDSDADGCSDALESGSTTNTTANFKFTSAVGTNGLADGLEIVADNANVNYISTYTAYATSKALATCVDTDGDGVKDILDIDDDNDGILDAVESPTCFFTSDELSTPIAVTTALAPYLTNVIGNSIDNNTATYSAFNGSLNWVGLDIFRLTAGVAGASSYGGVKEIKFILPSDFAPSSFPKAICVSDTDEDGIFNHQDLDSDKDGCADAIEGGSSKTATNTDGDGTGDLLDIDEDNDGVLDQDEYDCAPFELKGTCTGAQYTTNATGIFTHCTGWNAMDLDPGDAVVRSDFDYLGNTGYNGNAKYDLQGSNTTPAVGKMTKTYQTIPGVIYTYSIYLLNPFVDAAGGNKPYLSAINNLDGSKLGTTYLTGPVGMRSVTFVATSTSTSLTVGYDIGHGAPGLAGPTLYWSEADFTANGVPYQYLAAFYSYYQYIQITRINQRHNMG</sequence>
<dbReference type="SUPFAM" id="SSF103647">
    <property type="entry name" value="TSP type-3 repeat"/>
    <property type="match status" value="2"/>
</dbReference>
<dbReference type="SUPFAM" id="SSF49785">
    <property type="entry name" value="Galactose-binding domain-like"/>
    <property type="match status" value="1"/>
</dbReference>
<evidence type="ECO:0000313" key="2">
    <source>
        <dbReference type="Proteomes" id="UP000820818"/>
    </source>
</evidence>
<reference evidence="1" key="1">
    <citation type="submission" date="2022-05" db="EMBL/GenBank/DDBJ databases">
        <title>A multi-omics perspective on studying reproductive biology in Daphnia sinensis.</title>
        <authorList>
            <person name="Jia J."/>
        </authorList>
    </citation>
    <scope>NUCLEOTIDE SEQUENCE</scope>
    <source>
        <strain evidence="1">WSL</strain>
    </source>
</reference>
<dbReference type="EMBL" id="WJBH02000194">
    <property type="protein sequence ID" value="KAI9550003.1"/>
    <property type="molecule type" value="Genomic_DNA"/>
</dbReference>
<dbReference type="PROSITE" id="PS00018">
    <property type="entry name" value="EF_HAND_1"/>
    <property type="match status" value="1"/>
</dbReference>
<evidence type="ECO:0000313" key="1">
    <source>
        <dbReference type="EMBL" id="KAI9550003.1"/>
    </source>
</evidence>
<accession>A0AAD5PLV0</accession>
<dbReference type="GO" id="GO:0005509">
    <property type="term" value="F:calcium ion binding"/>
    <property type="evidence" value="ECO:0007669"/>
    <property type="project" value="InterPro"/>
</dbReference>
<dbReference type="Proteomes" id="UP000820818">
    <property type="component" value="Unassembled WGS sequence"/>
</dbReference>